<evidence type="ECO:0000256" key="4">
    <source>
        <dbReference type="ARBA" id="ARBA00022729"/>
    </source>
</evidence>
<evidence type="ECO:0000256" key="9">
    <source>
        <dbReference type="SAM" id="Phobius"/>
    </source>
</evidence>
<dbReference type="NCBIfam" id="TIGR02869">
    <property type="entry name" value="spore_SleB"/>
    <property type="match status" value="1"/>
</dbReference>
<keyword evidence="4" id="KW-0732">Signal</keyword>
<evidence type="ECO:0000256" key="5">
    <source>
        <dbReference type="ARBA" id="ARBA00022801"/>
    </source>
</evidence>
<sequence length="234" mass="25218">MKNKKIILLVSFIFMMAAVVILTYGSGKAQSRPTLYWGSSGNNVTQVQQRLSNWGYYKGPIDGYLGASTFNAIKDFQRRNGLTADGTVGTQTYNALGLSSGSTTPAPDPGYQPSKVSVSGDSMLLARAIHAEAESEPYIGKVAVGAVLLNRVANANFPNTLAGVVYQGRALESVANGRVNTEPNNDSVKAAREALNGWDPSYGCLYFWNPSKPVSAWIWTRKIVVKYGAHVFGL</sequence>
<evidence type="ECO:0000313" key="12">
    <source>
        <dbReference type="EMBL" id="MCR6544136.1"/>
    </source>
</evidence>
<proteinExistence type="inferred from homology"/>
<dbReference type="Proteomes" id="UP001524944">
    <property type="component" value="Unassembled WGS sequence"/>
</dbReference>
<dbReference type="RefSeq" id="WP_257911669.1">
    <property type="nucleotide sequence ID" value="NZ_JANPWE010000001.1"/>
</dbReference>
<comment type="caution">
    <text evidence="12">The sequence shown here is derived from an EMBL/GenBank/DDBJ whole genome shotgun (WGS) entry which is preliminary data.</text>
</comment>
<dbReference type="SUPFAM" id="SSF47090">
    <property type="entry name" value="PGBD-like"/>
    <property type="match status" value="1"/>
</dbReference>
<dbReference type="InterPro" id="IPR042047">
    <property type="entry name" value="SleB_dom1"/>
</dbReference>
<evidence type="ECO:0000256" key="2">
    <source>
        <dbReference type="ARBA" id="ARBA00018364"/>
    </source>
</evidence>
<reference evidence="12 13" key="1">
    <citation type="submission" date="2022-08" db="EMBL/GenBank/DDBJ databases">
        <title>Proteogenomics of the novel Dehalobacterium formicoaceticum strain EZ94 highlights a key role of methyltransferases during anaerobic dichloromethane degradation.</title>
        <authorList>
            <person name="Wasmund K."/>
        </authorList>
    </citation>
    <scope>NUCLEOTIDE SEQUENCE [LARGE SCALE GENOMIC DNA]</scope>
    <source>
        <strain evidence="12 13">EZ94</strain>
    </source>
</reference>
<keyword evidence="5" id="KW-0378">Hydrolase</keyword>
<dbReference type="Gene3D" id="6.20.240.60">
    <property type="match status" value="1"/>
</dbReference>
<evidence type="ECO:0000259" key="11">
    <source>
        <dbReference type="Pfam" id="PF07486"/>
    </source>
</evidence>
<comment type="similarity">
    <text evidence="1">Belongs to the SleB family.</text>
</comment>
<feature type="transmembrane region" description="Helical" evidence="9">
    <location>
        <begin position="6"/>
        <end position="25"/>
    </location>
</feature>
<dbReference type="InterPro" id="IPR002477">
    <property type="entry name" value="Peptidoglycan-bd-like"/>
</dbReference>
<dbReference type="EMBL" id="JANPWE010000001">
    <property type="protein sequence ID" value="MCR6544136.1"/>
    <property type="molecule type" value="Genomic_DNA"/>
</dbReference>
<gene>
    <name evidence="12" type="primary">sleB</name>
    <name evidence="12" type="ORF">NVS47_01170</name>
</gene>
<keyword evidence="9" id="KW-0472">Membrane</keyword>
<keyword evidence="3" id="KW-0309">Germination</keyword>
<dbReference type="InterPro" id="IPR014224">
    <property type="entry name" value="Spore_cortex_SleB"/>
</dbReference>
<keyword evidence="9" id="KW-0812">Transmembrane</keyword>
<name>A0ABT1Y374_9FIRM</name>
<keyword evidence="6" id="KW-0749">Sporulation</keyword>
<keyword evidence="7" id="KW-0961">Cell wall biogenesis/degradation</keyword>
<dbReference type="Pfam" id="PF07486">
    <property type="entry name" value="Hydrolase_2"/>
    <property type="match status" value="1"/>
</dbReference>
<evidence type="ECO:0000256" key="3">
    <source>
        <dbReference type="ARBA" id="ARBA00022544"/>
    </source>
</evidence>
<evidence type="ECO:0000256" key="1">
    <source>
        <dbReference type="ARBA" id="ARBA00007010"/>
    </source>
</evidence>
<dbReference type="Pfam" id="PF01471">
    <property type="entry name" value="PG_binding_1"/>
    <property type="match status" value="1"/>
</dbReference>
<feature type="domain" description="Cell wall hydrolase SleB" evidence="11">
    <location>
        <begin position="135"/>
        <end position="232"/>
    </location>
</feature>
<evidence type="ECO:0000256" key="7">
    <source>
        <dbReference type="ARBA" id="ARBA00023316"/>
    </source>
</evidence>
<evidence type="ECO:0000313" key="13">
    <source>
        <dbReference type="Proteomes" id="UP001524944"/>
    </source>
</evidence>
<dbReference type="InterPro" id="IPR011105">
    <property type="entry name" value="Cell_wall_hydrolase_SleB"/>
</dbReference>
<evidence type="ECO:0000259" key="10">
    <source>
        <dbReference type="Pfam" id="PF01471"/>
    </source>
</evidence>
<protein>
    <recommendedName>
        <fullName evidence="2 8">Spore cortex-lytic enzyme</fullName>
    </recommendedName>
</protein>
<evidence type="ECO:0000256" key="8">
    <source>
        <dbReference type="NCBIfam" id="TIGR02869"/>
    </source>
</evidence>
<keyword evidence="9" id="KW-1133">Transmembrane helix</keyword>
<dbReference type="InterPro" id="IPR036365">
    <property type="entry name" value="PGBD-like_sf"/>
</dbReference>
<keyword evidence="13" id="KW-1185">Reference proteome</keyword>
<accession>A0ABT1Y374</accession>
<feature type="domain" description="Peptidoglycan binding-like" evidence="10">
    <location>
        <begin position="40"/>
        <end position="96"/>
    </location>
</feature>
<dbReference type="Gene3D" id="1.10.10.2520">
    <property type="entry name" value="Cell wall hydrolase SleB, domain 1"/>
    <property type="match status" value="1"/>
</dbReference>
<dbReference type="InterPro" id="IPR036366">
    <property type="entry name" value="PGBDSf"/>
</dbReference>
<dbReference type="Gene3D" id="1.10.101.10">
    <property type="entry name" value="PGBD-like superfamily/PGBD"/>
    <property type="match status" value="1"/>
</dbReference>
<organism evidence="12 13">
    <name type="scientific">Dehalobacterium formicoaceticum</name>
    <dbReference type="NCBI Taxonomy" id="51515"/>
    <lineage>
        <taxon>Bacteria</taxon>
        <taxon>Bacillati</taxon>
        <taxon>Bacillota</taxon>
        <taxon>Clostridia</taxon>
        <taxon>Eubacteriales</taxon>
        <taxon>Peptococcaceae</taxon>
        <taxon>Dehalobacterium</taxon>
    </lineage>
</organism>
<evidence type="ECO:0000256" key="6">
    <source>
        <dbReference type="ARBA" id="ARBA00022969"/>
    </source>
</evidence>